<reference evidence="1 2" key="1">
    <citation type="submission" date="2019-02" db="EMBL/GenBank/DDBJ databases">
        <title>Genome sequencing of the rare red list fungi Phellinidium pouzarii.</title>
        <authorList>
            <person name="Buettner E."/>
            <person name="Kellner H."/>
        </authorList>
    </citation>
    <scope>NUCLEOTIDE SEQUENCE [LARGE SCALE GENOMIC DNA]</scope>
    <source>
        <strain evidence="1 2">DSM 108285</strain>
    </source>
</reference>
<sequence length="148" mass="17176">MSSVREKVWLFEGNYGGTDVRGVGVTEFEAKEKAYKKSLSQIIISEYENWKKEVAASDSKLKGRTWEKCLRDDLGDDITNYRLDIEYLGRSRDVETNSYWHSYRAYFDNIEVAKTSNKDQLTAKDLAFKDARGGIYVLWMMVDGRVVF</sequence>
<proteinExistence type="predicted"/>
<evidence type="ECO:0000313" key="1">
    <source>
        <dbReference type="EMBL" id="THH10037.1"/>
    </source>
</evidence>
<dbReference type="EMBL" id="SGPK01000046">
    <property type="protein sequence ID" value="THH10037.1"/>
    <property type="molecule type" value="Genomic_DNA"/>
</dbReference>
<gene>
    <name evidence="1" type="ORF">EW145_g1595</name>
</gene>
<accession>A0A4S4LEF5</accession>
<dbReference type="AlphaFoldDB" id="A0A4S4LEF5"/>
<keyword evidence="2" id="KW-1185">Reference proteome</keyword>
<comment type="caution">
    <text evidence="1">The sequence shown here is derived from an EMBL/GenBank/DDBJ whole genome shotgun (WGS) entry which is preliminary data.</text>
</comment>
<name>A0A4S4LEF5_9AGAM</name>
<organism evidence="1 2">
    <name type="scientific">Phellinidium pouzarii</name>
    <dbReference type="NCBI Taxonomy" id="167371"/>
    <lineage>
        <taxon>Eukaryota</taxon>
        <taxon>Fungi</taxon>
        <taxon>Dikarya</taxon>
        <taxon>Basidiomycota</taxon>
        <taxon>Agaricomycotina</taxon>
        <taxon>Agaricomycetes</taxon>
        <taxon>Hymenochaetales</taxon>
        <taxon>Hymenochaetaceae</taxon>
        <taxon>Phellinidium</taxon>
    </lineage>
</organism>
<dbReference type="Proteomes" id="UP000308199">
    <property type="component" value="Unassembled WGS sequence"/>
</dbReference>
<protein>
    <submittedName>
        <fullName evidence="1">Uncharacterized protein</fullName>
    </submittedName>
</protein>
<evidence type="ECO:0000313" key="2">
    <source>
        <dbReference type="Proteomes" id="UP000308199"/>
    </source>
</evidence>